<dbReference type="Gene3D" id="3.40.50.720">
    <property type="entry name" value="NAD(P)-binding Rossmann-like Domain"/>
    <property type="match status" value="1"/>
</dbReference>
<dbReference type="GO" id="GO:0008446">
    <property type="term" value="F:GDP-mannose 4,6-dehydratase activity"/>
    <property type="evidence" value="ECO:0007669"/>
    <property type="project" value="UniProtKB-EC"/>
</dbReference>
<organism evidence="6 7">
    <name type="scientific">Tahibacter amnicola</name>
    <dbReference type="NCBI Taxonomy" id="2976241"/>
    <lineage>
        <taxon>Bacteria</taxon>
        <taxon>Pseudomonadati</taxon>
        <taxon>Pseudomonadota</taxon>
        <taxon>Gammaproteobacteria</taxon>
        <taxon>Lysobacterales</taxon>
        <taxon>Rhodanobacteraceae</taxon>
        <taxon>Tahibacter</taxon>
    </lineage>
</organism>
<keyword evidence="7" id="KW-1185">Reference proteome</keyword>
<comment type="cofactor">
    <cofactor evidence="1">
        <name>NADP(+)</name>
        <dbReference type="ChEBI" id="CHEBI:58349"/>
    </cofactor>
</comment>
<dbReference type="Gene3D" id="3.90.25.10">
    <property type="entry name" value="UDP-galactose 4-epimerase, domain 1"/>
    <property type="match status" value="1"/>
</dbReference>
<dbReference type="PANTHER" id="PTHR43715:SF1">
    <property type="entry name" value="GDP-MANNOSE 4,6 DEHYDRATASE"/>
    <property type="match status" value="1"/>
</dbReference>
<dbReference type="Proteomes" id="UP001064632">
    <property type="component" value="Chromosome"/>
</dbReference>
<feature type="domain" description="NAD(P)-binding" evidence="5">
    <location>
        <begin position="8"/>
        <end position="319"/>
    </location>
</feature>
<evidence type="ECO:0000313" key="7">
    <source>
        <dbReference type="Proteomes" id="UP001064632"/>
    </source>
</evidence>
<evidence type="ECO:0000313" key="6">
    <source>
        <dbReference type="EMBL" id="UXI67955.1"/>
    </source>
</evidence>
<dbReference type="PANTHER" id="PTHR43715">
    <property type="entry name" value="GDP-MANNOSE 4,6-DEHYDRATASE"/>
    <property type="match status" value="1"/>
</dbReference>
<comment type="similarity">
    <text evidence="2">Belongs to the NAD(P)-dependent epimerase/dehydratase family. GDP-mannose 4,6-dehydratase subfamily.</text>
</comment>
<evidence type="ECO:0000256" key="2">
    <source>
        <dbReference type="ARBA" id="ARBA00009263"/>
    </source>
</evidence>
<dbReference type="RefSeq" id="WP_261694923.1">
    <property type="nucleotide sequence ID" value="NZ_CP104694.1"/>
</dbReference>
<dbReference type="EC" id="4.2.1.47" evidence="3"/>
<dbReference type="Pfam" id="PF16363">
    <property type="entry name" value="GDP_Man_Dehyd"/>
    <property type="match status" value="1"/>
</dbReference>
<evidence type="ECO:0000256" key="1">
    <source>
        <dbReference type="ARBA" id="ARBA00001937"/>
    </source>
</evidence>
<dbReference type="EMBL" id="CP104694">
    <property type="protein sequence ID" value="UXI67955.1"/>
    <property type="molecule type" value="Genomic_DNA"/>
</dbReference>
<dbReference type="InterPro" id="IPR036291">
    <property type="entry name" value="NAD(P)-bd_dom_sf"/>
</dbReference>
<dbReference type="InterPro" id="IPR006368">
    <property type="entry name" value="GDP_Man_deHydtase"/>
</dbReference>
<dbReference type="InterPro" id="IPR016040">
    <property type="entry name" value="NAD(P)-bd_dom"/>
</dbReference>
<keyword evidence="4 6" id="KW-0456">Lyase</keyword>
<reference evidence="6" key="1">
    <citation type="submission" date="2022-09" db="EMBL/GenBank/DDBJ databases">
        <title>Tahibacter sp. nov., isolated from a fresh water.</title>
        <authorList>
            <person name="Baek J.H."/>
            <person name="Lee J.K."/>
            <person name="Kim J.M."/>
            <person name="Jeon C.O."/>
        </authorList>
    </citation>
    <scope>NUCLEOTIDE SEQUENCE</scope>
    <source>
        <strain evidence="6">W38</strain>
    </source>
</reference>
<dbReference type="SUPFAM" id="SSF51735">
    <property type="entry name" value="NAD(P)-binding Rossmann-fold domains"/>
    <property type="match status" value="1"/>
</dbReference>
<evidence type="ECO:0000256" key="4">
    <source>
        <dbReference type="ARBA" id="ARBA00023239"/>
    </source>
</evidence>
<evidence type="ECO:0000256" key="3">
    <source>
        <dbReference type="ARBA" id="ARBA00011989"/>
    </source>
</evidence>
<accession>A0ABY6BFT7</accession>
<name>A0ABY6BFT7_9GAMM</name>
<gene>
    <name evidence="6" type="ORF">N4264_25045</name>
</gene>
<proteinExistence type="inferred from homology"/>
<sequence>MTAAGVALVTGAAGQDGAWLCRQLLDAGWQVWAAVHTSVPPVPWRWRELSIAGHPQLQVAPLCIEDAEACHDVVARSGASRIFHLAAISSVAQATADPVRAVQVNGMGTVHLLDAVRRVGGDAAVVVASSAEVHPGALTDERTPAVAAHPYALSKLIAEEAVRCYRNRFGLRASIAILFNHESELRGDSFVTRKIAAAAARAGAGSGETLSLGNLDATRDFGYAPDYMAALRALADLPAPEDLVIATGEVTAIRQFTTMAYAAAGIELRWEGQGAGERAIDTAGAVRIRVDPSFLRASDAPLQRGDATRARQRLGLRHSRDVFGIAQVMVAAEQRRLGLASLAVDTGTC</sequence>
<protein>
    <recommendedName>
        <fullName evidence="3">GDP-mannose 4,6-dehydratase</fullName>
        <ecNumber evidence="3">4.2.1.47</ecNumber>
    </recommendedName>
</protein>
<evidence type="ECO:0000259" key="5">
    <source>
        <dbReference type="Pfam" id="PF16363"/>
    </source>
</evidence>